<dbReference type="Proteomes" id="UP000789901">
    <property type="component" value="Unassembled WGS sequence"/>
</dbReference>
<dbReference type="EMBL" id="CAJVQB010008257">
    <property type="protein sequence ID" value="CAG8716354.1"/>
    <property type="molecule type" value="Genomic_DNA"/>
</dbReference>
<name>A0ABN7V1K4_GIGMA</name>
<accession>A0ABN7V1K4</accession>
<reference evidence="1 2" key="1">
    <citation type="submission" date="2021-06" db="EMBL/GenBank/DDBJ databases">
        <authorList>
            <person name="Kallberg Y."/>
            <person name="Tangrot J."/>
            <person name="Rosling A."/>
        </authorList>
    </citation>
    <scope>NUCLEOTIDE SEQUENCE [LARGE SCALE GENOMIC DNA]</scope>
    <source>
        <strain evidence="1 2">120-4 pot B 10/14</strain>
    </source>
</reference>
<evidence type="ECO:0000313" key="1">
    <source>
        <dbReference type="EMBL" id="CAG8716354.1"/>
    </source>
</evidence>
<gene>
    <name evidence="1" type="ORF">GMARGA_LOCUS13156</name>
</gene>
<proteinExistence type="predicted"/>
<organism evidence="1 2">
    <name type="scientific">Gigaspora margarita</name>
    <dbReference type="NCBI Taxonomy" id="4874"/>
    <lineage>
        <taxon>Eukaryota</taxon>
        <taxon>Fungi</taxon>
        <taxon>Fungi incertae sedis</taxon>
        <taxon>Mucoromycota</taxon>
        <taxon>Glomeromycotina</taxon>
        <taxon>Glomeromycetes</taxon>
        <taxon>Diversisporales</taxon>
        <taxon>Gigasporaceae</taxon>
        <taxon>Gigaspora</taxon>
    </lineage>
</organism>
<keyword evidence="2" id="KW-1185">Reference proteome</keyword>
<sequence>MDHSSRSRKKTSTVSGRKNVQYSLPCIELDKLPNTPSSSSNSMQITKNGATETCLDEHNDNDNFALTDLEDQPSIDNNNFNDDISDNEELHTCSKQKSNEVIQKKVNEMHTDWKAVGFSSRLEDDTKWIEDAIDHEIYGLIEEVKYSSDEDFMRVAYDAQRFAQQVRSNIVQKIKVNIHNEFPELTKPKAENCQIHEEEQKFKESKITKKCYIKLNKPIDNDPQYTYLNLIIDSTFTDQNTEKNSIVFEMAVALNYLDPSKGIEMVPTKVVDKMNFILERIGVSQYEVL</sequence>
<comment type="caution">
    <text evidence="1">The sequence shown here is derived from an EMBL/GenBank/DDBJ whole genome shotgun (WGS) entry which is preliminary data.</text>
</comment>
<evidence type="ECO:0000313" key="2">
    <source>
        <dbReference type="Proteomes" id="UP000789901"/>
    </source>
</evidence>
<protein>
    <submittedName>
        <fullName evidence="1">5769_t:CDS:1</fullName>
    </submittedName>
</protein>